<dbReference type="PROSITE" id="PS51704">
    <property type="entry name" value="GP_PDE"/>
    <property type="match status" value="1"/>
</dbReference>
<feature type="signal peptide" evidence="7">
    <location>
        <begin position="1"/>
        <end position="27"/>
    </location>
</feature>
<feature type="domain" description="GP-PDE" evidence="8">
    <location>
        <begin position="50"/>
        <end position="340"/>
    </location>
</feature>
<dbReference type="EC" id="3.1.4.46" evidence="2"/>
<feature type="chain" id="PRO_5045156887" description="glycerophosphodiester phosphodiesterase" evidence="7">
    <location>
        <begin position="28"/>
        <end position="435"/>
    </location>
</feature>
<comment type="similarity">
    <text evidence="1">Belongs to the glycerophosphoryl diester phosphodiesterase family.</text>
</comment>
<sequence length="435" mass="47139">MPAFTRLFRSAAATLLAFGIATPAAFADDAAMSASADRHRPSDPLGRQGLIVIGHRGASGYRPEHTLESYRLAIRQGADFIEPDLVATKDGVLVARHENEISGTTDVASHPEFANRRATKTIDGLTMTGWFTEDFTLAELKTLRAKERIPAIRPGNTRFDGLYPIPTLAEVIALVKRESRSGRRIGIYPETKHPTYFAREGRRIDGAPIHASLGAKLVETLVAEGFTDPRRVYIQSFEFENLIELKKSLMPAAGIDLPLVQLYDDLQGAAPYDVAYNVAHGANLAALYGGLVQAAGGLDADTRYGTFATEPALTWMRANYASGVGPWKGSLLPRTTLDATVDANGDGKAELAAQGTGLVHPMLGWALKAGLQVHPYTLRAEETYLAQTPGGMPQSVVAEALQLYGLGVQGFFIDQPDQGVLAREIFLEVNRLRER</sequence>
<evidence type="ECO:0000256" key="3">
    <source>
        <dbReference type="ARBA" id="ARBA00022729"/>
    </source>
</evidence>
<gene>
    <name evidence="9" type="ORF">LA521A_15120</name>
</gene>
<dbReference type="Proteomes" id="UP001317822">
    <property type="component" value="Chromosome"/>
</dbReference>
<evidence type="ECO:0000256" key="7">
    <source>
        <dbReference type="SAM" id="SignalP"/>
    </source>
</evidence>
<proteinExistence type="inferred from homology"/>
<comment type="catalytic activity">
    <reaction evidence="6">
        <text>a sn-glycero-3-phosphodiester + H2O = an alcohol + sn-glycerol 3-phosphate + H(+)</text>
        <dbReference type="Rhea" id="RHEA:12969"/>
        <dbReference type="ChEBI" id="CHEBI:15377"/>
        <dbReference type="ChEBI" id="CHEBI:15378"/>
        <dbReference type="ChEBI" id="CHEBI:30879"/>
        <dbReference type="ChEBI" id="CHEBI:57597"/>
        <dbReference type="ChEBI" id="CHEBI:83408"/>
        <dbReference type="EC" id="3.1.4.46"/>
    </reaction>
</comment>
<evidence type="ECO:0000256" key="6">
    <source>
        <dbReference type="ARBA" id="ARBA00047512"/>
    </source>
</evidence>
<evidence type="ECO:0000256" key="2">
    <source>
        <dbReference type="ARBA" id="ARBA00012247"/>
    </source>
</evidence>
<protein>
    <recommendedName>
        <fullName evidence="2">glycerophosphodiester phosphodiesterase</fullName>
        <ecNumber evidence="2">3.1.4.46</ecNumber>
    </recommendedName>
</protein>
<dbReference type="InterPro" id="IPR017946">
    <property type="entry name" value="PLC-like_Pdiesterase_TIM-brl"/>
</dbReference>
<dbReference type="RefSeq" id="WP_281781699.1">
    <property type="nucleotide sequence ID" value="NZ_AP027041.1"/>
</dbReference>
<name>A0ABN6UJA3_9GAMM</name>
<dbReference type="Gene3D" id="3.20.20.190">
    <property type="entry name" value="Phosphatidylinositol (PI) phosphodiesterase"/>
    <property type="match status" value="1"/>
</dbReference>
<evidence type="ECO:0000256" key="4">
    <source>
        <dbReference type="ARBA" id="ARBA00022798"/>
    </source>
</evidence>
<dbReference type="InterPro" id="IPR030395">
    <property type="entry name" value="GP_PDE_dom"/>
</dbReference>
<keyword evidence="4" id="KW-0319">Glycerol metabolism</keyword>
<reference evidence="9 10" key="1">
    <citation type="journal article" date="2023" name="Int. J. Syst. Evol. Microbiol.">
        <title>Physiological and genomic analyses of cobalamin (vitamin B12)-auxotrophy of Lysobacter auxotrophicus sp. nov., a methionine-auxotrophic chitinolytic bacterium isolated from chitin-treated soil.</title>
        <authorList>
            <person name="Saito A."/>
            <person name="Dohra H."/>
            <person name="Hamada M."/>
            <person name="Moriuchi R."/>
            <person name="Kotsuchibashi Y."/>
            <person name="Mori K."/>
        </authorList>
    </citation>
    <scope>NUCLEOTIDE SEQUENCE [LARGE SCALE GENOMIC DNA]</scope>
    <source>
        <strain evidence="9 10">5-21a</strain>
    </source>
</reference>
<dbReference type="PANTHER" id="PTHR43620">
    <property type="entry name" value="GLYCEROPHOSPHORYL DIESTER PHOSPHODIESTERASE"/>
    <property type="match status" value="1"/>
</dbReference>
<dbReference type="PANTHER" id="PTHR43620:SF7">
    <property type="entry name" value="GLYCEROPHOSPHODIESTER PHOSPHODIESTERASE GDPD5-RELATED"/>
    <property type="match status" value="1"/>
</dbReference>
<keyword evidence="3 7" id="KW-0732">Signal</keyword>
<dbReference type="EMBL" id="AP027041">
    <property type="protein sequence ID" value="BDU16311.1"/>
    <property type="molecule type" value="Genomic_DNA"/>
</dbReference>
<evidence type="ECO:0000256" key="1">
    <source>
        <dbReference type="ARBA" id="ARBA00007277"/>
    </source>
</evidence>
<dbReference type="SUPFAM" id="SSF51695">
    <property type="entry name" value="PLC-like phosphodiesterases"/>
    <property type="match status" value="1"/>
</dbReference>
<evidence type="ECO:0000259" key="8">
    <source>
        <dbReference type="PROSITE" id="PS51704"/>
    </source>
</evidence>
<organism evidence="9 10">
    <name type="scientific">Lysobacter auxotrophicus</name>
    <dbReference type="NCBI Taxonomy" id="2992573"/>
    <lineage>
        <taxon>Bacteria</taxon>
        <taxon>Pseudomonadati</taxon>
        <taxon>Pseudomonadota</taxon>
        <taxon>Gammaproteobacteria</taxon>
        <taxon>Lysobacterales</taxon>
        <taxon>Lysobacteraceae</taxon>
        <taxon>Lysobacter</taxon>
    </lineage>
</organism>
<accession>A0ABN6UJA3</accession>
<evidence type="ECO:0000313" key="9">
    <source>
        <dbReference type="EMBL" id="BDU16311.1"/>
    </source>
</evidence>
<dbReference type="Pfam" id="PF03009">
    <property type="entry name" value="GDPD"/>
    <property type="match status" value="1"/>
</dbReference>
<evidence type="ECO:0000313" key="10">
    <source>
        <dbReference type="Proteomes" id="UP001317822"/>
    </source>
</evidence>
<evidence type="ECO:0000256" key="5">
    <source>
        <dbReference type="ARBA" id="ARBA00022801"/>
    </source>
</evidence>
<keyword evidence="5" id="KW-0378">Hydrolase</keyword>
<keyword evidence="10" id="KW-1185">Reference proteome</keyword>